<dbReference type="STRING" id="652103.Rpdx1_2965"/>
<accession>E6VL51</accession>
<dbReference type="Proteomes" id="UP000001402">
    <property type="component" value="Chromosome"/>
</dbReference>
<proteinExistence type="predicted"/>
<dbReference type="AlphaFoldDB" id="E6VL51"/>
<dbReference type="BioCyc" id="RPAL652103:RPDX1_RS14625-MONOMER"/>
<dbReference type="EMBL" id="CP002418">
    <property type="protein sequence ID" value="ADU44546.1"/>
    <property type="molecule type" value="Genomic_DNA"/>
</dbReference>
<reference evidence="1" key="1">
    <citation type="submission" date="2010-12" db="EMBL/GenBank/DDBJ databases">
        <title>Complete sequence of Rhodopseudomonas palustris DX-1.</title>
        <authorList>
            <consortium name="US DOE Joint Genome Institute"/>
            <person name="Lucas S."/>
            <person name="Copeland A."/>
            <person name="Lapidus A."/>
            <person name="Cheng J.-F."/>
            <person name="Goodwin L."/>
            <person name="Pitluck S."/>
            <person name="Misra M."/>
            <person name="Chertkov O."/>
            <person name="Detter J.C."/>
            <person name="Han C."/>
            <person name="Tapia R."/>
            <person name="Land M."/>
            <person name="Hauser L."/>
            <person name="Kyrpides N."/>
            <person name="Ivanova N."/>
            <person name="Ovchinnikova G."/>
            <person name="Logan B."/>
            <person name="Oda Y."/>
            <person name="Harwood C."/>
            <person name="Woyke T."/>
        </authorList>
    </citation>
    <scope>NUCLEOTIDE SEQUENCE [LARGE SCALE GENOMIC DNA]</scope>
    <source>
        <strain evidence="1">DX-1</strain>
    </source>
</reference>
<organism evidence="1 2">
    <name type="scientific">Rhodopseudomonas palustris (strain DX-1)</name>
    <dbReference type="NCBI Taxonomy" id="652103"/>
    <lineage>
        <taxon>Bacteria</taxon>
        <taxon>Pseudomonadati</taxon>
        <taxon>Pseudomonadota</taxon>
        <taxon>Alphaproteobacteria</taxon>
        <taxon>Hyphomicrobiales</taxon>
        <taxon>Nitrobacteraceae</taxon>
        <taxon>Rhodopseudomonas</taxon>
    </lineage>
</organism>
<gene>
    <name evidence="1" type="ordered locus">Rpdx1_2965</name>
</gene>
<dbReference type="HOGENOM" id="CLU_2510533_0_0_5"/>
<evidence type="ECO:0000313" key="2">
    <source>
        <dbReference type="Proteomes" id="UP000001402"/>
    </source>
</evidence>
<dbReference type="KEGG" id="rpx:Rpdx1_2965"/>
<evidence type="ECO:0000313" key="1">
    <source>
        <dbReference type="EMBL" id="ADU44546.1"/>
    </source>
</evidence>
<protein>
    <submittedName>
        <fullName evidence="1">Uncharacterized protein</fullName>
    </submittedName>
</protein>
<name>E6VL51_RHOPX</name>
<sequence>MQKIFKAIGKYVTLEFSIVRRKSVATITSTLQNTVKELEAHMVEQSKLAVEKDNIAARAMKERDDHASEREAARVVAANIKALLS</sequence>